<dbReference type="Proteomes" id="UP001632037">
    <property type="component" value="Unassembled WGS sequence"/>
</dbReference>
<dbReference type="EMBL" id="JBIMZQ010000047">
    <property type="protein sequence ID" value="KAL3659328.1"/>
    <property type="molecule type" value="Genomic_DNA"/>
</dbReference>
<evidence type="ECO:0000313" key="2">
    <source>
        <dbReference type="Proteomes" id="UP001632037"/>
    </source>
</evidence>
<comment type="caution">
    <text evidence="1">The sequence shown here is derived from an EMBL/GenBank/DDBJ whole genome shotgun (WGS) entry which is preliminary data.</text>
</comment>
<protein>
    <submittedName>
        <fullName evidence="1">Uncharacterized protein</fullName>
    </submittedName>
</protein>
<name>A0ABD3EXX7_9STRA</name>
<gene>
    <name evidence="1" type="ORF">V7S43_015599</name>
</gene>
<reference evidence="1 2" key="1">
    <citation type="submission" date="2024-09" db="EMBL/GenBank/DDBJ databases">
        <title>Genome sequencing and assembly of Phytophthora oleae, isolate VK10A, causative agent of rot of olive drupes.</title>
        <authorList>
            <person name="Conti Taguali S."/>
            <person name="Riolo M."/>
            <person name="La Spada F."/>
            <person name="Cacciola S.O."/>
            <person name="Dionisio G."/>
        </authorList>
    </citation>
    <scope>NUCLEOTIDE SEQUENCE [LARGE SCALE GENOMIC DNA]</scope>
    <source>
        <strain evidence="1 2">VK10A</strain>
    </source>
</reference>
<accession>A0ABD3EXX7</accession>
<keyword evidence="2" id="KW-1185">Reference proteome</keyword>
<proteinExistence type="predicted"/>
<dbReference type="AlphaFoldDB" id="A0ABD3EXX7"/>
<organism evidence="1 2">
    <name type="scientific">Phytophthora oleae</name>
    <dbReference type="NCBI Taxonomy" id="2107226"/>
    <lineage>
        <taxon>Eukaryota</taxon>
        <taxon>Sar</taxon>
        <taxon>Stramenopiles</taxon>
        <taxon>Oomycota</taxon>
        <taxon>Peronosporomycetes</taxon>
        <taxon>Peronosporales</taxon>
        <taxon>Peronosporaceae</taxon>
        <taxon>Phytophthora</taxon>
    </lineage>
</organism>
<sequence length="197" mass="22329">MSNPLYQCFLNFVAIFGSPFTENPGAASRSPNPCSNFSCNHVDYCLAILKVHNLALFVVQHESFGEGSNAKLVAGAWAAKSLANSKITCRMIRYRKAHLRRDLIRYERFLGQCWLAEQRGEVVVGDRAAAAQRITDCKKVIESIELILGWLPKARSYGWHDARWNTPGMICFHFKMRKRRIGRHDSTEVKSHALSTT</sequence>
<evidence type="ECO:0000313" key="1">
    <source>
        <dbReference type="EMBL" id="KAL3659328.1"/>
    </source>
</evidence>